<dbReference type="InterPro" id="IPR011852">
    <property type="entry name" value="TRAP_TAXI"/>
</dbReference>
<accession>A0ABS4SPU5</accession>
<feature type="chain" id="PRO_5045088881" evidence="1">
    <location>
        <begin position="28"/>
        <end position="347"/>
    </location>
</feature>
<sequence>MRGLVRFLWGWLGVAALVLFGLPGATAASAHAPSPAEPQVLRFATGGVGGTYHPIGALIAEALTVLSGSAPGGGGGPSRSRLPDLLIVSQTSNGSVANVEAMQRGQVEMALAQSNIAEWAFRGTGRFQGAAPATSLRAVATLYRESLHLVARPAAGIRSVADLRGQRVSLDEPGSGTLGDVRELLAAHGLSERDLKPEFVKPDFALARMRNGMLDAFFIVAGAPMGILQEAASRQAVALVPIDGPEVDGLLGRLPFYSRMVIPAGTYPGVPDTPTIAVGAQLLVRADLDDSLVYRLTRTLWSERTLGILAKGHPKGAQIRPERALDGVSIPLHPGAERFYREQGLIR</sequence>
<dbReference type="PANTHER" id="PTHR42941">
    <property type="entry name" value="SLL1037 PROTEIN"/>
    <property type="match status" value="1"/>
</dbReference>
<feature type="signal peptide" evidence="1">
    <location>
        <begin position="1"/>
        <end position="27"/>
    </location>
</feature>
<gene>
    <name evidence="2" type="ORF">J2851_004351</name>
</gene>
<evidence type="ECO:0000313" key="2">
    <source>
        <dbReference type="EMBL" id="MBP2294561.1"/>
    </source>
</evidence>
<dbReference type="RefSeq" id="WP_209768773.1">
    <property type="nucleotide sequence ID" value="NZ_JAGINP010000016.1"/>
</dbReference>
<keyword evidence="3" id="KW-1185">Reference proteome</keyword>
<organism evidence="2 3">
    <name type="scientific">Azospirillum rugosum</name>
    <dbReference type="NCBI Taxonomy" id="416170"/>
    <lineage>
        <taxon>Bacteria</taxon>
        <taxon>Pseudomonadati</taxon>
        <taxon>Pseudomonadota</taxon>
        <taxon>Alphaproteobacteria</taxon>
        <taxon>Rhodospirillales</taxon>
        <taxon>Azospirillaceae</taxon>
        <taxon>Azospirillum</taxon>
    </lineage>
</organism>
<dbReference type="Proteomes" id="UP000781958">
    <property type="component" value="Unassembled WGS sequence"/>
</dbReference>
<dbReference type="CDD" id="cd13520">
    <property type="entry name" value="PBP2_TAXI_TRAP"/>
    <property type="match status" value="1"/>
</dbReference>
<comment type="caution">
    <text evidence="2">The sequence shown here is derived from an EMBL/GenBank/DDBJ whole genome shotgun (WGS) entry which is preliminary data.</text>
</comment>
<evidence type="ECO:0000256" key="1">
    <source>
        <dbReference type="SAM" id="SignalP"/>
    </source>
</evidence>
<protein>
    <submittedName>
        <fullName evidence="2">TRAP transporter TAXI family solute receptor</fullName>
    </submittedName>
</protein>
<dbReference type="SUPFAM" id="SSF53850">
    <property type="entry name" value="Periplasmic binding protein-like II"/>
    <property type="match status" value="1"/>
</dbReference>
<name>A0ABS4SPU5_9PROT</name>
<keyword evidence="2" id="KW-0675">Receptor</keyword>
<keyword evidence="1" id="KW-0732">Signal</keyword>
<dbReference type="PANTHER" id="PTHR42941:SF1">
    <property type="entry name" value="SLL1037 PROTEIN"/>
    <property type="match status" value="1"/>
</dbReference>
<dbReference type="Pfam" id="PF16868">
    <property type="entry name" value="NMT1_3"/>
    <property type="match status" value="1"/>
</dbReference>
<dbReference type="NCBIfam" id="TIGR02122">
    <property type="entry name" value="TRAP_TAXI"/>
    <property type="match status" value="1"/>
</dbReference>
<proteinExistence type="predicted"/>
<evidence type="ECO:0000313" key="3">
    <source>
        <dbReference type="Proteomes" id="UP000781958"/>
    </source>
</evidence>
<dbReference type="EMBL" id="JAGINP010000016">
    <property type="protein sequence ID" value="MBP2294561.1"/>
    <property type="molecule type" value="Genomic_DNA"/>
</dbReference>
<reference evidence="2 3" key="1">
    <citation type="submission" date="2021-03" db="EMBL/GenBank/DDBJ databases">
        <title>Genomic Encyclopedia of Type Strains, Phase III (KMG-III): the genomes of soil and plant-associated and newly described type strains.</title>
        <authorList>
            <person name="Whitman W."/>
        </authorList>
    </citation>
    <scope>NUCLEOTIDE SEQUENCE [LARGE SCALE GENOMIC DNA]</scope>
    <source>
        <strain evidence="2 3">IMMIB AFH-6</strain>
    </source>
</reference>
<dbReference type="Gene3D" id="3.40.190.10">
    <property type="entry name" value="Periplasmic binding protein-like II"/>
    <property type="match status" value="2"/>
</dbReference>